<accession>A0ABV1WRL3</accession>
<name>A0ABV1WRL3_9ACTN</name>
<protein>
    <recommendedName>
        <fullName evidence="4">Large ATP-binding protein</fullName>
    </recommendedName>
</protein>
<reference evidence="2 3" key="1">
    <citation type="submission" date="2024-06" db="EMBL/GenBank/DDBJ databases">
        <title>The Natural Products Discovery Center: Release of the First 8490 Sequenced Strains for Exploring Actinobacteria Biosynthetic Diversity.</title>
        <authorList>
            <person name="Kalkreuter E."/>
            <person name="Kautsar S.A."/>
            <person name="Yang D."/>
            <person name="Bader C.D."/>
            <person name="Teijaro C.N."/>
            <person name="Fluegel L."/>
            <person name="Davis C.M."/>
            <person name="Simpson J.R."/>
            <person name="Lauterbach L."/>
            <person name="Steele A.D."/>
            <person name="Gui C."/>
            <person name="Meng S."/>
            <person name="Li G."/>
            <person name="Viehrig K."/>
            <person name="Ye F."/>
            <person name="Su P."/>
            <person name="Kiefer A.F."/>
            <person name="Nichols A."/>
            <person name="Cepeda A.J."/>
            <person name="Yan W."/>
            <person name="Fan B."/>
            <person name="Jiang Y."/>
            <person name="Adhikari A."/>
            <person name="Zheng C.-J."/>
            <person name="Schuster L."/>
            <person name="Cowan T.M."/>
            <person name="Smanski M.J."/>
            <person name="Chevrette M.G."/>
            <person name="De Carvalho L.P.S."/>
            <person name="Shen B."/>
        </authorList>
    </citation>
    <scope>NUCLEOTIDE SEQUENCE [LARGE SCALE GENOMIC DNA]</scope>
    <source>
        <strain evidence="2 3">NPDC000234</strain>
    </source>
</reference>
<dbReference type="RefSeq" id="WP_350778746.1">
    <property type="nucleotide sequence ID" value="NZ_JBEPEK010000042.1"/>
</dbReference>
<dbReference type="Proteomes" id="UP001474181">
    <property type="component" value="Unassembled WGS sequence"/>
</dbReference>
<organism evidence="2 3">
    <name type="scientific">Streptomyces hyaluromycini</name>
    <dbReference type="NCBI Taxonomy" id="1377993"/>
    <lineage>
        <taxon>Bacteria</taxon>
        <taxon>Bacillati</taxon>
        <taxon>Actinomycetota</taxon>
        <taxon>Actinomycetes</taxon>
        <taxon>Kitasatosporales</taxon>
        <taxon>Streptomycetaceae</taxon>
        <taxon>Streptomyces</taxon>
    </lineage>
</organism>
<proteinExistence type="predicted"/>
<keyword evidence="1" id="KW-0175">Coiled coil</keyword>
<comment type="caution">
    <text evidence="2">The sequence shown here is derived from an EMBL/GenBank/DDBJ whole genome shotgun (WGS) entry which is preliminary data.</text>
</comment>
<keyword evidence="3" id="KW-1185">Reference proteome</keyword>
<evidence type="ECO:0000256" key="1">
    <source>
        <dbReference type="SAM" id="Coils"/>
    </source>
</evidence>
<evidence type="ECO:0000313" key="3">
    <source>
        <dbReference type="Proteomes" id="UP001474181"/>
    </source>
</evidence>
<evidence type="ECO:0008006" key="4">
    <source>
        <dbReference type="Google" id="ProtNLM"/>
    </source>
</evidence>
<sequence length="691" mass="75255">MEQQQLFPAHQQPGPTAIVPAPRQQQWAAALAAGVPAPGEIVAAAAEHTGHDSDVVETVLRDNGVRLSSPLAASRHLHLARVRVDGVKPGGEILSWQQHFTPGVWAITYPGNNVGKTSCLEFAVWPLRGAPRQLPDDVRTWIHRIEADIRTGNRALRIVLDTVDPRRPRCTIRACPTLDQLDDLPDSDQQLVGSVTGQSNVSALIDDVMRGDLGLEPTMMWGDKAGQDGEGAAQTYGWASYFGALYLNLGGANLLFGDVATAGLPGQLLELFIDVPYTAILSRIEVAIEQRLKQDRLTRRRAEEAARARSSERAQWDKEARVLRRKAATMRRQDPVAELAARRTQQQEATQQWKAAIRQVERATEAAELAKEARIEAKRLHLDAVETHRARQVMGLAEIDCCGRCQRALGPERKKNELTDGICRSCTRPLPETGTADPHAAEAELADLAGLLARAEEDEKQVAKALRLARDREYRARKSCTKAGQLVEQTADASQVHAQLTETEQALARLEGKLEATNPQPASSLQNSPDTAVLQAVAAQLTRCVEQSGSALFAALDQEIRDLSARFGVANLDSVHLHRTGVITAVKAGVRMRFVKLTPGDRLRMRIATVIALLRIGGRRGTIGHPGLLLVDSIGTAETTVEDGRRLVRELASVTQEMPGLQVILTTAQPAMVSGILPTNQVITSSQANLF</sequence>
<dbReference type="EMBL" id="JBEPEK010000042">
    <property type="protein sequence ID" value="MER7179500.1"/>
    <property type="molecule type" value="Genomic_DNA"/>
</dbReference>
<feature type="coiled-coil region" evidence="1">
    <location>
        <begin position="452"/>
        <end position="513"/>
    </location>
</feature>
<evidence type="ECO:0000313" key="2">
    <source>
        <dbReference type="EMBL" id="MER7179500.1"/>
    </source>
</evidence>
<gene>
    <name evidence="2" type="ORF">ABT404_08445</name>
</gene>